<evidence type="ECO:0000259" key="2">
    <source>
        <dbReference type="Pfam" id="PF14338"/>
    </source>
</evidence>
<dbReference type="InterPro" id="IPR025745">
    <property type="entry name" value="Mrr-like_N_dom"/>
</dbReference>
<comment type="caution">
    <text evidence="3">The sequence shown here is derived from an EMBL/GenBank/DDBJ whole genome shotgun (WGS) entry which is preliminary data.</text>
</comment>
<evidence type="ECO:0000256" key="1">
    <source>
        <dbReference type="SAM" id="MobiDB-lite"/>
    </source>
</evidence>
<sequence length="164" mass="18750">MPVIRITDATWERLKRWAIPLEDSPEDAVRKVLEAAEEHLKYRQTTGRSHRTETLAPPKGKKLRKGQKTPQQAYRHPILEALNELGGSASVGDVLEVVEKKMKPLLIEVDYQKLPSGVDIRWRNTAMWERFNLVKEGLLKSESPDGIWELSDKGAKEIEKGRSK</sequence>
<feature type="domain" description="Restriction system protein Mrr-like N-terminal" evidence="2">
    <location>
        <begin position="73"/>
        <end position="156"/>
    </location>
</feature>
<reference evidence="3" key="1">
    <citation type="journal article" date="2014" name="Front. Microbiol.">
        <title>High frequency of phylogenetically diverse reductive dehalogenase-homologous genes in deep subseafloor sedimentary metagenomes.</title>
        <authorList>
            <person name="Kawai M."/>
            <person name="Futagami T."/>
            <person name="Toyoda A."/>
            <person name="Takaki Y."/>
            <person name="Nishi S."/>
            <person name="Hori S."/>
            <person name="Arai W."/>
            <person name="Tsubouchi T."/>
            <person name="Morono Y."/>
            <person name="Uchiyama I."/>
            <person name="Ito T."/>
            <person name="Fujiyama A."/>
            <person name="Inagaki F."/>
            <person name="Takami H."/>
        </authorList>
    </citation>
    <scope>NUCLEOTIDE SEQUENCE</scope>
    <source>
        <strain evidence="3">Expedition CK06-06</strain>
    </source>
</reference>
<organism evidence="3">
    <name type="scientific">marine sediment metagenome</name>
    <dbReference type="NCBI Taxonomy" id="412755"/>
    <lineage>
        <taxon>unclassified sequences</taxon>
        <taxon>metagenomes</taxon>
        <taxon>ecological metagenomes</taxon>
    </lineage>
</organism>
<name>X1IZV0_9ZZZZ</name>
<protein>
    <recommendedName>
        <fullName evidence="2">Restriction system protein Mrr-like N-terminal domain-containing protein</fullName>
    </recommendedName>
</protein>
<dbReference type="AlphaFoldDB" id="X1IZV0"/>
<accession>X1IZV0</accession>
<feature type="region of interest" description="Disordered" evidence="1">
    <location>
        <begin position="43"/>
        <end position="70"/>
    </location>
</feature>
<dbReference type="EMBL" id="BARU01031168">
    <property type="protein sequence ID" value="GAH71614.1"/>
    <property type="molecule type" value="Genomic_DNA"/>
</dbReference>
<proteinExistence type="predicted"/>
<dbReference type="Pfam" id="PF14338">
    <property type="entry name" value="Mrr_N"/>
    <property type="match status" value="1"/>
</dbReference>
<gene>
    <name evidence="3" type="ORF">S03H2_49337</name>
</gene>
<feature type="compositionally biased region" description="Basic and acidic residues" evidence="1">
    <location>
        <begin position="150"/>
        <end position="164"/>
    </location>
</feature>
<feature type="region of interest" description="Disordered" evidence="1">
    <location>
        <begin position="144"/>
        <end position="164"/>
    </location>
</feature>
<evidence type="ECO:0000313" key="3">
    <source>
        <dbReference type="EMBL" id="GAH71614.1"/>
    </source>
</evidence>